<comment type="catalytic activity">
    <reaction evidence="12 13">
        <text>ATP + H2O = ADP + phosphate + H(+)</text>
        <dbReference type="Rhea" id="RHEA:13065"/>
        <dbReference type="ChEBI" id="CHEBI:15377"/>
        <dbReference type="ChEBI" id="CHEBI:15378"/>
        <dbReference type="ChEBI" id="CHEBI:30616"/>
        <dbReference type="ChEBI" id="CHEBI:43474"/>
        <dbReference type="ChEBI" id="CHEBI:456216"/>
    </reaction>
</comment>
<feature type="transmembrane region" description="Helical" evidence="13">
    <location>
        <begin position="1285"/>
        <end position="1307"/>
    </location>
</feature>
<evidence type="ECO:0000256" key="11">
    <source>
        <dbReference type="ARBA" id="ARBA00023136"/>
    </source>
</evidence>
<feature type="domain" description="P5B-type ATPase N-terminal" evidence="18">
    <location>
        <begin position="288"/>
        <end position="420"/>
    </location>
</feature>
<dbReference type="EC" id="7.2.2.-" evidence="13"/>
<evidence type="ECO:0000256" key="6">
    <source>
        <dbReference type="ARBA" id="ARBA00022741"/>
    </source>
</evidence>
<feature type="compositionally biased region" description="Polar residues" evidence="14">
    <location>
        <begin position="100"/>
        <end position="109"/>
    </location>
</feature>
<reference evidence="20 22" key="2">
    <citation type="submission" date="2018-07" db="EMBL/GenBank/DDBJ databases">
        <title>Draft Genome Assemblies for Five Robust Yarrowia lipolytica Strains Exhibiting High Lipid Production and Pentose Sugar Utilization and Sugar Alcohol Secretion from Undetoxified Lignocellulosic Biomass Hydrolysates.</title>
        <authorList>
            <consortium name="DOE Joint Genome Institute"/>
            <person name="Walker C."/>
            <person name="Ryu S."/>
            <person name="Na H."/>
            <person name="Zane M."/>
            <person name="LaButti K."/>
            <person name="Lipzen A."/>
            <person name="Haridas S."/>
            <person name="Barry K."/>
            <person name="Grigoriev I.V."/>
            <person name="Quarterman J."/>
            <person name="Slininger P."/>
            <person name="Dien B."/>
            <person name="Trinh C.T."/>
        </authorList>
    </citation>
    <scope>NUCLEOTIDE SEQUENCE [LARGE SCALE GENOMIC DNA]</scope>
    <source>
        <strain evidence="20 22">YB392</strain>
    </source>
</reference>
<dbReference type="GeneID" id="2911051"/>
<evidence type="ECO:0000256" key="10">
    <source>
        <dbReference type="ARBA" id="ARBA00022989"/>
    </source>
</evidence>
<dbReference type="InterPro" id="IPR008250">
    <property type="entry name" value="ATPase_P-typ_transduc_dom_A_sf"/>
</dbReference>
<feature type="domain" description="Cation-transporting P-type ATPase N-terminal" evidence="17">
    <location>
        <begin position="444"/>
        <end position="494"/>
    </location>
</feature>
<evidence type="ECO:0000259" key="18">
    <source>
        <dbReference type="Pfam" id="PF12409"/>
    </source>
</evidence>
<dbReference type="Gene3D" id="3.40.50.1000">
    <property type="entry name" value="HAD superfamily/HAD-like"/>
    <property type="match status" value="1"/>
</dbReference>
<feature type="transmembrane region" description="Helical" evidence="13">
    <location>
        <begin position="1332"/>
        <end position="1350"/>
    </location>
</feature>
<feature type="compositionally biased region" description="Low complexity" evidence="14">
    <location>
        <begin position="117"/>
        <end position="126"/>
    </location>
</feature>
<feature type="transmembrane region" description="Helical" evidence="13">
    <location>
        <begin position="715"/>
        <end position="743"/>
    </location>
</feature>
<feature type="transmembrane region" description="Helical" evidence="13">
    <location>
        <begin position="1245"/>
        <end position="1264"/>
    </location>
</feature>
<dbReference type="GO" id="GO:0016887">
    <property type="term" value="F:ATP hydrolysis activity"/>
    <property type="evidence" value="ECO:0007669"/>
    <property type="project" value="InterPro"/>
</dbReference>
<feature type="transmembrane region" description="Helical" evidence="13">
    <location>
        <begin position="1221"/>
        <end position="1239"/>
    </location>
</feature>
<evidence type="ECO:0000259" key="15">
    <source>
        <dbReference type="Pfam" id="PF00122"/>
    </source>
</evidence>
<feature type="region of interest" description="Disordered" evidence="14">
    <location>
        <begin position="222"/>
        <end position="274"/>
    </location>
</feature>
<evidence type="ECO:0000256" key="12">
    <source>
        <dbReference type="ARBA" id="ARBA00049360"/>
    </source>
</evidence>
<dbReference type="OMA" id="FSCFQYM"/>
<feature type="transmembrane region" description="Helical" evidence="13">
    <location>
        <begin position="1362"/>
        <end position="1381"/>
    </location>
</feature>
<dbReference type="InterPro" id="IPR047819">
    <property type="entry name" value="P5A-ATPase_N"/>
</dbReference>
<dbReference type="Gene3D" id="2.70.150.10">
    <property type="entry name" value="Calcium-transporting ATPase, cytoplasmic transduction domain A"/>
    <property type="match status" value="1"/>
</dbReference>
<name>A0A1D8NFV5_YARLL</name>
<dbReference type="FunFam" id="2.70.150.10:FF:000064">
    <property type="entry name" value="Cation-transporting ATPase"/>
    <property type="match status" value="1"/>
</dbReference>
<dbReference type="NCBIfam" id="TIGR01494">
    <property type="entry name" value="ATPase_P-type"/>
    <property type="match status" value="1"/>
</dbReference>
<dbReference type="InterPro" id="IPR047821">
    <property type="entry name" value="P5B-type_ATPase"/>
</dbReference>
<evidence type="ECO:0000259" key="17">
    <source>
        <dbReference type="Pfam" id="PF00690"/>
    </source>
</evidence>
<dbReference type="VEuPathDB" id="FungiDB:YALI0_D23265g"/>
<keyword evidence="6 13" id="KW-0547">Nucleotide-binding</keyword>
<keyword evidence="8 13" id="KW-0460">Magnesium</keyword>
<feature type="domain" description="P-type ATPase A" evidence="15">
    <location>
        <begin position="537"/>
        <end position="669"/>
    </location>
</feature>
<evidence type="ECO:0000256" key="4">
    <source>
        <dbReference type="ARBA" id="ARBA00022692"/>
    </source>
</evidence>
<dbReference type="SUPFAM" id="SSF81653">
    <property type="entry name" value="Calcium ATPase, transduction domain A"/>
    <property type="match status" value="1"/>
</dbReference>
<dbReference type="InterPro" id="IPR023214">
    <property type="entry name" value="HAD_sf"/>
</dbReference>
<dbReference type="FunFam" id="1.20.1110.10:FF:000023">
    <property type="entry name" value="Cation-transporting ATPase"/>
    <property type="match status" value="1"/>
</dbReference>
<dbReference type="GO" id="GO:0016020">
    <property type="term" value="C:membrane"/>
    <property type="evidence" value="ECO:0007669"/>
    <property type="project" value="UniProtKB-SubCell"/>
</dbReference>
<evidence type="ECO:0000256" key="9">
    <source>
        <dbReference type="ARBA" id="ARBA00022967"/>
    </source>
</evidence>
<dbReference type="InterPro" id="IPR036412">
    <property type="entry name" value="HAD-like_sf"/>
</dbReference>
<dbReference type="PRINTS" id="PR00119">
    <property type="entry name" value="CATATPASE"/>
</dbReference>
<dbReference type="Pfam" id="PF00689">
    <property type="entry name" value="Cation_ATPase_C"/>
    <property type="match status" value="1"/>
</dbReference>
<evidence type="ECO:0000313" key="20">
    <source>
        <dbReference type="EMBL" id="RDW27238.1"/>
    </source>
</evidence>
<reference evidence="19 21" key="1">
    <citation type="journal article" date="2016" name="PLoS ONE">
        <title>Sequence Assembly of Yarrowia lipolytica Strain W29/CLIB89 Shows Transposable Element Diversity.</title>
        <authorList>
            <person name="Magnan C."/>
            <person name="Yu J."/>
            <person name="Chang I."/>
            <person name="Jahn E."/>
            <person name="Kanomata Y."/>
            <person name="Wu J."/>
            <person name="Zeller M."/>
            <person name="Oakes M."/>
            <person name="Baldi P."/>
            <person name="Sandmeyer S."/>
        </authorList>
    </citation>
    <scope>NUCLEOTIDE SEQUENCE [LARGE SCALE GENOMIC DNA]</scope>
    <source>
        <strain evidence="19">CLIB89</strain>
        <strain evidence="21">CLIB89(W29)</strain>
    </source>
</reference>
<feature type="compositionally biased region" description="Polar residues" evidence="14">
    <location>
        <begin position="136"/>
        <end position="151"/>
    </location>
</feature>
<dbReference type="KEGG" id="yli:2911051"/>
<evidence type="ECO:0000313" key="21">
    <source>
        <dbReference type="Proteomes" id="UP000182444"/>
    </source>
</evidence>
<dbReference type="InterPro" id="IPR006544">
    <property type="entry name" value="P-type_TPase_V"/>
</dbReference>
<feature type="transmembrane region" description="Helical" evidence="13">
    <location>
        <begin position="305"/>
        <end position="325"/>
    </location>
</feature>
<dbReference type="GO" id="GO:0046873">
    <property type="term" value="F:metal ion transmembrane transporter activity"/>
    <property type="evidence" value="ECO:0007669"/>
    <property type="project" value="UniProtKB-ARBA"/>
</dbReference>
<organism evidence="19 21">
    <name type="scientific">Yarrowia lipolytica</name>
    <name type="common">Candida lipolytica</name>
    <dbReference type="NCBI Taxonomy" id="4952"/>
    <lineage>
        <taxon>Eukaryota</taxon>
        <taxon>Fungi</taxon>
        <taxon>Dikarya</taxon>
        <taxon>Ascomycota</taxon>
        <taxon>Saccharomycotina</taxon>
        <taxon>Dipodascomycetes</taxon>
        <taxon>Dipodascales</taxon>
        <taxon>Dipodascales incertae sedis</taxon>
        <taxon>Yarrowia</taxon>
    </lineage>
</organism>
<feature type="compositionally biased region" description="Basic residues" evidence="14">
    <location>
        <begin position="1"/>
        <end position="21"/>
    </location>
</feature>
<dbReference type="GO" id="GO:0005524">
    <property type="term" value="F:ATP binding"/>
    <property type="evidence" value="ECO:0007669"/>
    <property type="project" value="UniProtKB-UniRule"/>
</dbReference>
<dbReference type="SFLD" id="SFLDG00002">
    <property type="entry name" value="C1.7:_P-type_atpase_like"/>
    <property type="match status" value="1"/>
</dbReference>
<evidence type="ECO:0000256" key="13">
    <source>
        <dbReference type="RuleBase" id="RU362082"/>
    </source>
</evidence>
<feature type="region of interest" description="Disordered" evidence="14">
    <location>
        <begin position="1"/>
        <end position="164"/>
    </location>
</feature>
<proteinExistence type="inferred from homology"/>
<dbReference type="eggNOG" id="KOG0208">
    <property type="taxonomic scope" value="Eukaryota"/>
</dbReference>
<dbReference type="InterPro" id="IPR006068">
    <property type="entry name" value="ATPase_P-typ_cation-transptr_C"/>
</dbReference>
<dbReference type="Proteomes" id="UP000182444">
    <property type="component" value="Chromosome 1D"/>
</dbReference>
<evidence type="ECO:0000259" key="16">
    <source>
        <dbReference type="Pfam" id="PF00689"/>
    </source>
</evidence>
<feature type="compositionally biased region" description="Polar residues" evidence="14">
    <location>
        <begin position="31"/>
        <end position="48"/>
    </location>
</feature>
<keyword evidence="7 13" id="KW-0067">ATP-binding</keyword>
<dbReference type="SUPFAM" id="SSF56784">
    <property type="entry name" value="HAD-like"/>
    <property type="match status" value="1"/>
</dbReference>
<dbReference type="Gene3D" id="3.40.1110.10">
    <property type="entry name" value="Calcium-transporting ATPase, cytoplasmic domain N"/>
    <property type="match status" value="1"/>
</dbReference>
<keyword evidence="5 13" id="KW-0479">Metal-binding</keyword>
<evidence type="ECO:0000256" key="14">
    <source>
        <dbReference type="SAM" id="MobiDB-lite"/>
    </source>
</evidence>
<dbReference type="PANTHER" id="PTHR45630:SF8">
    <property type="entry name" value="CATION-TRANSPORTING ATPASE"/>
    <property type="match status" value="1"/>
</dbReference>
<dbReference type="GO" id="GO:0015662">
    <property type="term" value="F:P-type ion transporter activity"/>
    <property type="evidence" value="ECO:0007669"/>
    <property type="project" value="InterPro"/>
</dbReference>
<dbReference type="Pfam" id="PF00122">
    <property type="entry name" value="E1-E2_ATPase"/>
    <property type="match status" value="1"/>
</dbReference>
<dbReference type="PANTHER" id="PTHR45630">
    <property type="entry name" value="CATION-TRANSPORTING ATPASE-RELATED"/>
    <property type="match status" value="1"/>
</dbReference>
<comment type="similarity">
    <text evidence="2 13">Belongs to the cation transport ATPase (P-type) (TC 3.A.3) family. Type V subfamily.</text>
</comment>
<dbReference type="GO" id="GO:0046872">
    <property type="term" value="F:metal ion binding"/>
    <property type="evidence" value="ECO:0007669"/>
    <property type="project" value="UniProtKB-UniRule"/>
</dbReference>
<feature type="domain" description="Cation-transporting P-type ATPase C-terminal" evidence="16">
    <location>
        <begin position="1245"/>
        <end position="1418"/>
    </location>
</feature>
<keyword evidence="9 13" id="KW-1278">Translocase</keyword>
<evidence type="ECO:0000256" key="5">
    <source>
        <dbReference type="ARBA" id="ARBA00022723"/>
    </source>
</evidence>
<dbReference type="Pfam" id="PF00690">
    <property type="entry name" value="Cation_ATPase_N"/>
    <property type="match status" value="1"/>
</dbReference>
<keyword evidence="11 13" id="KW-0472">Membrane</keyword>
<dbReference type="EMBL" id="KZ858966">
    <property type="protein sequence ID" value="RDW27238.1"/>
    <property type="molecule type" value="Genomic_DNA"/>
</dbReference>
<sequence length="1458" mass="162742">MGKKNSSRVKKRARAKAAARSHRAENEGIESDSSQPQTAVSNGISSDTDVSEVAQSPVRGRRRGDSIASMSSTMSSSRYDYLAHPTDSGEIYSGPPSDAFPTSYSSYQHLNRRRSMSRSLSRSRGSLGDDSRRPSMSLSHRASNEVLQSPQFRPRAESTASFRFFDRDELELAEGSSTMEDEMPQESDEVAVEEVDDYHGGYRPSGRFRESLSLSRDDVYRRGSTFSTDDNTPLMRRESRDSYERPRRESGRSDDGGSYTFGLHDETPTGPPFPDATNTVQRFYIAEEDLLIGIAGYKTNRLKSVFFFLLYVATGGILFLIMRWFPRWRISCLGDPAPLGDCDWVVIENQWGEMEICDVHQARYNRALSTVFTLKPENAELATIHSGEEVESSSFMENDPDPILPVLRSISYRYITFIYDPIEDIFRTNAGWTDPDWREMSIVKEGLSYDSFEDRVLAFGHNVLDIKEKSIQQLLVDEVLHPFYIFQVFSMILWAADTYYYYATCIFIISVISITNTLVETKSTMRRLSQMSRFICEVRVLRNGFWTTVDSSQLVPGDVYEISDPAMTLFPCDSVLLSGDCIVNESMLTGESVPVTKIPITSEGLVHLSQGSLIGSNVSPDIVRNFLFSGTRVIRVRRPQGGDSEDGPALAVVVRTGFSTTKGALVRSMMFPKPTGFKFYRDSFKYIGVMSGIACIGFIISTIDFIKMQLPTHLIVFRALDLITIVVPPALPATLTIGTNIALARLKKKQIYCIAPTRVNVGGKIDICCFDKTGTLTEDGLDIMGVTLAESNAGRRLFSDLHATTDDLFPHKSLKGNQAALDMLLTLATCHSLRAVDGELVGDPLDYKMFSFCNWSFEEEGFKFGEEVGSQTSNERMDNFAVAETISPSIVRPPPGRFSETGSDSEFGIIRSFEFVSQLRRMSVMVKTMHSRDVSVFVKGAPEVLPDICRPESFPSNYHELLHHYTHKGYRVIACATKTYSKLMWHKAQKLSREEVESQLDFLGFIVFENKLKPTTAGVIRQLENQAKIRTVMCTGDNVLTAISVARECEMVPSHEVQVFVPSFEESPEHETGLAIRWESVDNNNLTLNSATLRPLNPRVVPNYCLAVTGEVFRYLIDFGSDDILHQMLMRGKIYARMSPDEKHELVEKLQALDYTTCFCGDGANDCGALKAADVGISLSEAEASVAAPFTSRVFEISCVVDVIKEGRAALVTSFSCFKYMSLYSAIQFVTVGILYSSGSNLGDFQFLWIDMFLILPIAIFMAWSKPYHKLAPKRPNANLVSRKVLIPLIGEIAVLATAQFIVWSLVKKEPWHIAPIPGAEDADVASSDNTALFFVSCFEYILIAVALSVGPPYREDVYKNVPFVLCVIFLLGATAMLMSIQNMDSGLGKLMQLTAMPADFKLGIVAIGFVTFAVSWICESYVFTLLVRFSRALQKATGLGHKQYKNKMYKNINLGGV</sequence>
<dbReference type="VEuPathDB" id="FungiDB:YALI1_D30058g"/>
<dbReference type="RefSeq" id="XP_503183.1">
    <property type="nucleotide sequence ID" value="XM_503183.1"/>
</dbReference>
<keyword evidence="3" id="KW-0597">Phosphoprotein</keyword>
<accession>A0A1D8NFV5</accession>
<keyword evidence="4 13" id="KW-0812">Transmembrane</keyword>
<dbReference type="Proteomes" id="UP000256601">
    <property type="component" value="Unassembled WGS sequence"/>
</dbReference>
<dbReference type="OrthoDB" id="48943at2759"/>
<evidence type="ECO:0000256" key="8">
    <source>
        <dbReference type="ARBA" id="ARBA00022842"/>
    </source>
</evidence>
<feature type="transmembrane region" description="Helical" evidence="13">
    <location>
        <begin position="499"/>
        <end position="519"/>
    </location>
</feature>
<dbReference type="InterPro" id="IPR018303">
    <property type="entry name" value="ATPase_P-typ_P_site"/>
</dbReference>
<feature type="transmembrane region" description="Helical" evidence="13">
    <location>
        <begin position="1401"/>
        <end position="1428"/>
    </location>
</feature>
<dbReference type="GO" id="GO:0098662">
    <property type="term" value="P:inorganic cation transmembrane transport"/>
    <property type="evidence" value="ECO:0007669"/>
    <property type="project" value="UniProtKB-ARBA"/>
</dbReference>
<evidence type="ECO:0000256" key="1">
    <source>
        <dbReference type="ARBA" id="ARBA00004141"/>
    </source>
</evidence>
<evidence type="ECO:0000256" key="2">
    <source>
        <dbReference type="ARBA" id="ARBA00006000"/>
    </source>
</evidence>
<dbReference type="SFLD" id="SFLDF00027">
    <property type="entry name" value="p-type_atpase"/>
    <property type="match status" value="1"/>
</dbReference>
<dbReference type="Pfam" id="PF12409">
    <property type="entry name" value="P5-ATPase"/>
    <property type="match status" value="1"/>
</dbReference>
<dbReference type="FunFam" id="3.40.50.1000:FF:000068">
    <property type="entry name" value="Cation-transporting ATPase"/>
    <property type="match status" value="1"/>
</dbReference>
<dbReference type="SUPFAM" id="SSF81660">
    <property type="entry name" value="Metal cation-transporting ATPase, ATP-binding domain N"/>
    <property type="match status" value="1"/>
</dbReference>
<gene>
    <name evidence="20" type="ORF">B0I71DRAFT_129562</name>
    <name evidence="19" type="ORF">YALI1_D30058g</name>
</gene>
<protein>
    <recommendedName>
        <fullName evidence="13">Cation-transporting ATPase</fullName>
        <ecNumber evidence="13">7.2.2.-</ecNumber>
    </recommendedName>
</protein>
<feature type="compositionally biased region" description="Basic and acidic residues" evidence="14">
    <location>
        <begin position="235"/>
        <end position="255"/>
    </location>
</feature>
<evidence type="ECO:0000313" key="22">
    <source>
        <dbReference type="Proteomes" id="UP000256601"/>
    </source>
</evidence>
<evidence type="ECO:0000256" key="3">
    <source>
        <dbReference type="ARBA" id="ARBA00022553"/>
    </source>
</evidence>
<dbReference type="PROSITE" id="PS00154">
    <property type="entry name" value="ATPASE_E1_E2"/>
    <property type="match status" value="1"/>
</dbReference>
<dbReference type="NCBIfam" id="TIGR01657">
    <property type="entry name" value="P-ATPase-V"/>
    <property type="match status" value="1"/>
</dbReference>
<dbReference type="CDD" id="cd07542">
    <property type="entry name" value="P-type_ATPase_cation"/>
    <property type="match status" value="1"/>
</dbReference>
<evidence type="ECO:0000256" key="7">
    <source>
        <dbReference type="ARBA" id="ARBA00022840"/>
    </source>
</evidence>
<dbReference type="InterPro" id="IPR059000">
    <property type="entry name" value="ATPase_P-type_domA"/>
</dbReference>
<dbReference type="InterPro" id="IPR001757">
    <property type="entry name" value="P_typ_ATPase"/>
</dbReference>
<keyword evidence="10 13" id="KW-1133">Transmembrane helix</keyword>
<dbReference type="GO" id="GO:0019829">
    <property type="term" value="F:ATPase-coupled monoatomic cation transmembrane transporter activity"/>
    <property type="evidence" value="ECO:0007669"/>
    <property type="project" value="UniProtKB-UniRule"/>
</dbReference>
<dbReference type="InterPro" id="IPR023298">
    <property type="entry name" value="ATPase_P-typ_TM_dom_sf"/>
</dbReference>
<dbReference type="Gene3D" id="1.20.1110.10">
    <property type="entry name" value="Calcium-transporting ATPase, transmembrane domain"/>
    <property type="match status" value="1"/>
</dbReference>
<dbReference type="Pfam" id="PF13246">
    <property type="entry name" value="Cation_ATPase"/>
    <property type="match status" value="1"/>
</dbReference>
<dbReference type="SFLD" id="SFLDS00003">
    <property type="entry name" value="Haloacid_Dehalogenase"/>
    <property type="match status" value="1"/>
</dbReference>
<dbReference type="FunFam" id="3.40.1110.10:FF:000057">
    <property type="entry name" value="Cation-transporting ATPase"/>
    <property type="match status" value="1"/>
</dbReference>
<dbReference type="InterPro" id="IPR044492">
    <property type="entry name" value="P_typ_ATPase_HD_dom"/>
</dbReference>
<dbReference type="GO" id="GO:0006874">
    <property type="term" value="P:intracellular calcium ion homeostasis"/>
    <property type="evidence" value="ECO:0007669"/>
    <property type="project" value="TreeGrafter"/>
</dbReference>
<dbReference type="EMBL" id="CP017556">
    <property type="protein sequence ID" value="AOW04513.1"/>
    <property type="molecule type" value="Genomic_DNA"/>
</dbReference>
<dbReference type="InterPro" id="IPR023299">
    <property type="entry name" value="ATPase_P-typ_cyto_dom_N"/>
</dbReference>
<evidence type="ECO:0000313" key="19">
    <source>
        <dbReference type="EMBL" id="AOW04513.1"/>
    </source>
</evidence>
<feature type="transmembrane region" description="Helical" evidence="13">
    <location>
        <begin position="683"/>
        <end position="703"/>
    </location>
</feature>
<dbReference type="InterPro" id="IPR004014">
    <property type="entry name" value="ATPase_P-typ_cation-transptr_N"/>
</dbReference>
<comment type="subcellular location">
    <subcellularLocation>
        <location evidence="1 13">Membrane</location>
        <topology evidence="1 13">Multi-pass membrane protein</topology>
    </subcellularLocation>
</comment>
<dbReference type="SUPFAM" id="SSF81665">
    <property type="entry name" value="Calcium ATPase, transmembrane domain M"/>
    <property type="match status" value="1"/>
</dbReference>